<sequence length="211" mass="23482">MSRYQFSVWLPDDWWLFDLESDRISDQVERLLNQTAAIDPAVAAHRGKLEKLVRDSLRTARGQDLTFMAMWGTWSEDLPIVANLTVAMVDRPSGDDSAVLMSQLTRKAKAKVEVVRLTDIDAAVVHSRYRDVGTHPQYGGKFESAVWQWFIPTPDDRGFAVVTASTPSVILENDFNELFGEIVDSFTFEDPITAQPPDSKSTGTSVSGGAE</sequence>
<feature type="compositionally biased region" description="Polar residues" evidence="1">
    <location>
        <begin position="196"/>
        <end position="211"/>
    </location>
</feature>
<proteinExistence type="predicted"/>
<dbReference type="RefSeq" id="WP_124798110.1">
    <property type="nucleotide sequence ID" value="NZ_CP034170.1"/>
</dbReference>
<evidence type="ECO:0000313" key="3">
    <source>
        <dbReference type="Proteomes" id="UP000268084"/>
    </source>
</evidence>
<dbReference type="AlphaFoldDB" id="A0A3G8ZKQ8"/>
<accession>A0A3G8ZKQ8</accession>
<dbReference type="KEGG" id="nak:EH165_03875"/>
<dbReference type="OrthoDB" id="3522185at2"/>
<keyword evidence="3" id="KW-1185">Reference proteome</keyword>
<evidence type="ECO:0000256" key="1">
    <source>
        <dbReference type="SAM" id="MobiDB-lite"/>
    </source>
</evidence>
<gene>
    <name evidence="2" type="ORF">EH165_03875</name>
</gene>
<evidence type="ECO:0000313" key="2">
    <source>
        <dbReference type="EMBL" id="AZI57425.1"/>
    </source>
</evidence>
<protein>
    <submittedName>
        <fullName evidence="2">Uncharacterized protein</fullName>
    </submittedName>
</protein>
<dbReference type="EMBL" id="CP034170">
    <property type="protein sequence ID" value="AZI57425.1"/>
    <property type="molecule type" value="Genomic_DNA"/>
</dbReference>
<reference evidence="2 3" key="1">
    <citation type="submission" date="2018-11" db="EMBL/GenBank/DDBJ databases">
        <authorList>
            <person name="Da X."/>
        </authorList>
    </citation>
    <scope>NUCLEOTIDE SEQUENCE [LARGE SCALE GENOMIC DNA]</scope>
    <source>
        <strain evidence="2 3">S14-144</strain>
    </source>
</reference>
<reference evidence="2 3" key="2">
    <citation type="submission" date="2018-12" db="EMBL/GenBank/DDBJ databases">
        <title>Nakamurella antarcticus sp. nov., isolated from Antarctica South Shetland Islands soil.</title>
        <authorList>
            <person name="Peng F."/>
        </authorList>
    </citation>
    <scope>NUCLEOTIDE SEQUENCE [LARGE SCALE GENOMIC DNA]</scope>
    <source>
        <strain evidence="2 3">S14-144</strain>
    </source>
</reference>
<name>A0A3G8ZKQ8_9ACTN</name>
<organism evidence="2 3">
    <name type="scientific">Nakamurella antarctica</name>
    <dbReference type="NCBI Taxonomy" id="1902245"/>
    <lineage>
        <taxon>Bacteria</taxon>
        <taxon>Bacillati</taxon>
        <taxon>Actinomycetota</taxon>
        <taxon>Actinomycetes</taxon>
        <taxon>Nakamurellales</taxon>
        <taxon>Nakamurellaceae</taxon>
        <taxon>Nakamurella</taxon>
    </lineage>
</organism>
<feature type="region of interest" description="Disordered" evidence="1">
    <location>
        <begin position="190"/>
        <end position="211"/>
    </location>
</feature>
<dbReference type="Proteomes" id="UP000268084">
    <property type="component" value="Chromosome"/>
</dbReference>